<dbReference type="EMBL" id="JAMKFB020000001">
    <property type="protein sequence ID" value="KAL0204007.1"/>
    <property type="molecule type" value="Genomic_DNA"/>
</dbReference>
<feature type="region of interest" description="Disordered" evidence="1">
    <location>
        <begin position="1"/>
        <end position="58"/>
    </location>
</feature>
<evidence type="ECO:0000256" key="1">
    <source>
        <dbReference type="SAM" id="MobiDB-lite"/>
    </source>
</evidence>
<accession>A0ABD0RZM7</accession>
<keyword evidence="3" id="KW-1185">Reference proteome</keyword>
<dbReference type="Proteomes" id="UP001529510">
    <property type="component" value="Unassembled WGS sequence"/>
</dbReference>
<name>A0ABD0RZM7_CIRMR</name>
<proteinExistence type="predicted"/>
<dbReference type="AlphaFoldDB" id="A0ABD0RZM7"/>
<evidence type="ECO:0000313" key="2">
    <source>
        <dbReference type="EMBL" id="KAL0204007.1"/>
    </source>
</evidence>
<protein>
    <submittedName>
        <fullName evidence="2">Uncharacterized protein</fullName>
    </submittedName>
</protein>
<reference evidence="2 3" key="1">
    <citation type="submission" date="2024-05" db="EMBL/GenBank/DDBJ databases">
        <title>Genome sequencing and assembly of Indian major carp, Cirrhinus mrigala (Hamilton, 1822).</title>
        <authorList>
            <person name="Mohindra V."/>
            <person name="Chowdhury L.M."/>
            <person name="Lal K."/>
            <person name="Jena J.K."/>
        </authorList>
    </citation>
    <scope>NUCLEOTIDE SEQUENCE [LARGE SCALE GENOMIC DNA]</scope>
    <source>
        <strain evidence="2">CM1030</strain>
        <tissue evidence="2">Blood</tissue>
    </source>
</reference>
<feature type="compositionally biased region" description="Basic residues" evidence="1">
    <location>
        <begin position="35"/>
        <end position="44"/>
    </location>
</feature>
<sequence length="58" mass="6886">PKRQRLSQQSVLEFTSAPPSTPSPPIRPWELPPSRRPHPYPHPHYHPERCHTPARHRR</sequence>
<feature type="non-terminal residue" evidence="2">
    <location>
        <position position="1"/>
    </location>
</feature>
<feature type="non-terminal residue" evidence="2">
    <location>
        <position position="58"/>
    </location>
</feature>
<evidence type="ECO:0000313" key="3">
    <source>
        <dbReference type="Proteomes" id="UP001529510"/>
    </source>
</evidence>
<gene>
    <name evidence="2" type="ORF">M9458_002025</name>
</gene>
<feature type="compositionally biased region" description="Polar residues" evidence="1">
    <location>
        <begin position="1"/>
        <end position="13"/>
    </location>
</feature>
<comment type="caution">
    <text evidence="2">The sequence shown here is derived from an EMBL/GenBank/DDBJ whole genome shotgun (WGS) entry which is preliminary data.</text>
</comment>
<organism evidence="2 3">
    <name type="scientific">Cirrhinus mrigala</name>
    <name type="common">Mrigala</name>
    <dbReference type="NCBI Taxonomy" id="683832"/>
    <lineage>
        <taxon>Eukaryota</taxon>
        <taxon>Metazoa</taxon>
        <taxon>Chordata</taxon>
        <taxon>Craniata</taxon>
        <taxon>Vertebrata</taxon>
        <taxon>Euteleostomi</taxon>
        <taxon>Actinopterygii</taxon>
        <taxon>Neopterygii</taxon>
        <taxon>Teleostei</taxon>
        <taxon>Ostariophysi</taxon>
        <taxon>Cypriniformes</taxon>
        <taxon>Cyprinidae</taxon>
        <taxon>Labeoninae</taxon>
        <taxon>Labeonini</taxon>
        <taxon>Cirrhinus</taxon>
    </lineage>
</organism>
<feature type="compositionally biased region" description="Pro residues" evidence="1">
    <location>
        <begin position="19"/>
        <end position="31"/>
    </location>
</feature>